<gene>
    <name evidence="7" type="primary">prkC1</name>
    <name evidence="7" type="ORF">SLAV_04995</name>
</gene>
<dbReference type="PANTHER" id="PTHR43289:SF6">
    <property type="entry name" value="SERINE_THREONINE-PROTEIN KINASE NEKL-3"/>
    <property type="match status" value="1"/>
</dbReference>
<dbReference type="Pfam" id="PF00069">
    <property type="entry name" value="Pkinase"/>
    <property type="match status" value="1"/>
</dbReference>
<dbReference type="EMBL" id="CP024985">
    <property type="protein sequence ID" value="ATZ22905.1"/>
    <property type="molecule type" value="Genomic_DNA"/>
</dbReference>
<evidence type="ECO:0000256" key="5">
    <source>
        <dbReference type="ARBA" id="ARBA00022777"/>
    </source>
</evidence>
<protein>
    <recommendedName>
        <fullName evidence="1">non-specific serine/threonine protein kinase</fullName>
        <ecNumber evidence="1">2.7.11.1</ecNumber>
    </recommendedName>
</protein>
<dbReference type="GeneID" id="49382129"/>
<evidence type="ECO:0000256" key="3">
    <source>
        <dbReference type="ARBA" id="ARBA00022679"/>
    </source>
</evidence>
<dbReference type="CDD" id="cd14014">
    <property type="entry name" value="STKc_PknB_like"/>
    <property type="match status" value="1"/>
</dbReference>
<keyword evidence="6" id="KW-0067">ATP-binding</keyword>
<keyword evidence="2" id="KW-0723">Serine/threonine-protein kinase</keyword>
<evidence type="ECO:0000256" key="1">
    <source>
        <dbReference type="ARBA" id="ARBA00012513"/>
    </source>
</evidence>
<dbReference type="RefSeq" id="WP_030241299.1">
    <property type="nucleotide sequence ID" value="NZ_CP024985.1"/>
</dbReference>
<dbReference type="Gene3D" id="3.30.200.20">
    <property type="entry name" value="Phosphorylase Kinase, domain 1"/>
    <property type="match status" value="1"/>
</dbReference>
<evidence type="ECO:0000256" key="2">
    <source>
        <dbReference type="ARBA" id="ARBA00022527"/>
    </source>
</evidence>
<sequence>MQRPADASGSDRGEPLPPGHRVGGWEVTGPIGAGGWATVHAGRRAADAPPDPAGGVAGDPPGEVALKVLPTGGLAPRQARAIAESARREVELARRAGHPRLIRLLDSFVLSEPGHPYLDGAIVLVMERAERSLRDRLATPVTAAEGARLITGIIEGLAHLHRSGWVHGDLKPDNVLLMRDGSVKLADFGLATELTGTHGTHGYAPPMGTLDYLPPERRRAPLGEHGIQVRPSADVWALGIVIHEVFAGGAPPFPGATAMARAAAAQEYAEGRAALRTDHAVPPFWRELATDCLAPTHESRAAHTAETLLHRITAARAAEDPEAPTAEGPPSAAQASPHPPVRPLHRRARAALLAGAAVCGAAVALWPHGARDAAPAAARAEASGSLRVFNAEQGCRNRTDRNPRCSLGLAIDPLKAYTPDNVVATRVWDGEVLAVDCLLPRGMPIVDESDAVSVEWFRVRLPGDAARPTAWLPAVRTKDRPAVPECPRPTPVN</sequence>
<reference evidence="7 8" key="1">
    <citation type="submission" date="2017-11" db="EMBL/GenBank/DDBJ databases">
        <title>Complete genome sequence of Streptomyces lavendulae subsp. lavendulae CCM 3239 (formerly 'Streptomyces aureofaciens CCM 3239'), the producer of the angucycline-type antibiotic auricin.</title>
        <authorList>
            <person name="Busche T."/>
            <person name="Novakova R."/>
            <person name="Al'Dilaimi A."/>
            <person name="Homerova D."/>
            <person name="Feckova L."/>
            <person name="Rezuchova B."/>
            <person name="Mingyar E."/>
            <person name="Csolleiova D."/>
            <person name="Bekeova C."/>
            <person name="Winkler A."/>
            <person name="Sevcikova B."/>
            <person name="Kalinowski J."/>
            <person name="Kormanec J."/>
            <person name="Ruckert C."/>
        </authorList>
    </citation>
    <scope>NUCLEOTIDE SEQUENCE [LARGE SCALE GENOMIC DNA]</scope>
    <source>
        <strain evidence="7 8">CCM 3239</strain>
    </source>
</reference>
<dbReference type="AlphaFoldDB" id="A0A2K8PB91"/>
<dbReference type="PANTHER" id="PTHR43289">
    <property type="entry name" value="MITOGEN-ACTIVATED PROTEIN KINASE KINASE KINASE 20-RELATED"/>
    <property type="match status" value="1"/>
</dbReference>
<dbReference type="EC" id="2.7.11.1" evidence="1"/>
<dbReference type="SUPFAM" id="SSF56112">
    <property type="entry name" value="Protein kinase-like (PK-like)"/>
    <property type="match status" value="1"/>
</dbReference>
<keyword evidence="5 7" id="KW-0418">Kinase</keyword>
<dbReference type="InterPro" id="IPR000719">
    <property type="entry name" value="Prot_kinase_dom"/>
</dbReference>
<dbReference type="Gene3D" id="1.10.510.10">
    <property type="entry name" value="Transferase(Phosphotransferase) domain 1"/>
    <property type="match status" value="1"/>
</dbReference>
<organism evidence="7 8">
    <name type="scientific">Streptomyces lavendulae subsp. lavendulae</name>
    <dbReference type="NCBI Taxonomy" id="58340"/>
    <lineage>
        <taxon>Bacteria</taxon>
        <taxon>Bacillati</taxon>
        <taxon>Actinomycetota</taxon>
        <taxon>Actinomycetes</taxon>
        <taxon>Kitasatosporales</taxon>
        <taxon>Streptomycetaceae</taxon>
        <taxon>Streptomyces</taxon>
    </lineage>
</organism>
<dbReference type="GO" id="GO:0005524">
    <property type="term" value="F:ATP binding"/>
    <property type="evidence" value="ECO:0007669"/>
    <property type="project" value="UniProtKB-KW"/>
</dbReference>
<dbReference type="PROSITE" id="PS50011">
    <property type="entry name" value="PROTEIN_KINASE_DOM"/>
    <property type="match status" value="1"/>
</dbReference>
<evidence type="ECO:0000256" key="6">
    <source>
        <dbReference type="ARBA" id="ARBA00022840"/>
    </source>
</evidence>
<dbReference type="KEGG" id="slx:SLAV_04995"/>
<dbReference type="InterPro" id="IPR011009">
    <property type="entry name" value="Kinase-like_dom_sf"/>
</dbReference>
<evidence type="ECO:0000313" key="7">
    <source>
        <dbReference type="EMBL" id="ATZ22905.1"/>
    </source>
</evidence>
<keyword evidence="4" id="KW-0547">Nucleotide-binding</keyword>
<evidence type="ECO:0000313" key="8">
    <source>
        <dbReference type="Proteomes" id="UP000231791"/>
    </source>
</evidence>
<name>A0A2K8PB91_STRLA</name>
<evidence type="ECO:0000256" key="4">
    <source>
        <dbReference type="ARBA" id="ARBA00022741"/>
    </source>
</evidence>
<accession>A0A2K8PB91</accession>
<keyword evidence="3 7" id="KW-0808">Transferase</keyword>
<dbReference type="Proteomes" id="UP000231791">
    <property type="component" value="Chromosome"/>
</dbReference>
<dbReference type="SMART" id="SM00220">
    <property type="entry name" value="S_TKc"/>
    <property type="match status" value="1"/>
</dbReference>
<dbReference type="GO" id="GO:0004674">
    <property type="term" value="F:protein serine/threonine kinase activity"/>
    <property type="evidence" value="ECO:0007669"/>
    <property type="project" value="UniProtKB-KW"/>
</dbReference>
<keyword evidence="8" id="KW-1185">Reference proteome</keyword>
<proteinExistence type="predicted"/>